<dbReference type="CDD" id="cd01948">
    <property type="entry name" value="EAL"/>
    <property type="match status" value="1"/>
</dbReference>
<feature type="domain" description="EAL" evidence="1">
    <location>
        <begin position="1"/>
        <end position="109"/>
    </location>
</feature>
<feature type="non-terminal residue" evidence="2">
    <location>
        <position position="109"/>
    </location>
</feature>
<dbReference type="Proteomes" id="UP000461288">
    <property type="component" value="Unassembled WGS sequence"/>
</dbReference>
<evidence type="ECO:0000313" key="2">
    <source>
        <dbReference type="EMBL" id="MWK60485.1"/>
    </source>
</evidence>
<protein>
    <submittedName>
        <fullName evidence="2">EAL domain-containing protein</fullName>
    </submittedName>
</protein>
<dbReference type="AlphaFoldDB" id="A0A7X3KX46"/>
<dbReference type="SUPFAM" id="SSF141868">
    <property type="entry name" value="EAL domain-like"/>
    <property type="match status" value="1"/>
</dbReference>
<feature type="non-terminal residue" evidence="2">
    <location>
        <position position="1"/>
    </location>
</feature>
<dbReference type="InterPro" id="IPR035919">
    <property type="entry name" value="EAL_sf"/>
</dbReference>
<sequence length="109" mass="12355">DEFIPALEENGKIVELGKWVFGEAAKQCKKWCALQPDFRMSVNLSCRYLEKADMEWFAQATLRRLGLPAKNMILELTESWPVSGSRVNEETVLKLQKTGISLAMDDFGS</sequence>
<name>A0A7X3KX46_9GAMM</name>
<dbReference type="Gene3D" id="3.20.20.450">
    <property type="entry name" value="EAL domain"/>
    <property type="match status" value="1"/>
</dbReference>
<reference evidence="2 3" key="1">
    <citation type="submission" date="2019-12" db="EMBL/GenBank/DDBJ databases">
        <title>Draft genome sequence of Pseudomonas otitidis recovered from a chicken carcass.</title>
        <authorList>
            <person name="Vieira T.R."/>
            <person name="Oliviera E.F.C."/>
            <person name="Silva N.M.V."/>
            <person name="Sambrano G.E."/>
            <person name="Cibulski S.P."/>
            <person name="Cardoso M.R.I."/>
        </authorList>
    </citation>
    <scope>NUCLEOTIDE SEQUENCE [LARGE SCALE GENOMIC DNA]</scope>
    <source>
        <strain evidence="2 3">25_K</strain>
    </source>
</reference>
<proteinExistence type="predicted"/>
<dbReference type="PANTHER" id="PTHR33121:SF71">
    <property type="entry name" value="OXYGEN SENSOR PROTEIN DOSP"/>
    <property type="match status" value="1"/>
</dbReference>
<dbReference type="Pfam" id="PF00563">
    <property type="entry name" value="EAL"/>
    <property type="match status" value="1"/>
</dbReference>
<evidence type="ECO:0000313" key="3">
    <source>
        <dbReference type="Proteomes" id="UP000461288"/>
    </source>
</evidence>
<dbReference type="RefSeq" id="WP_160483506.1">
    <property type="nucleotide sequence ID" value="NZ_WTFN01000506.1"/>
</dbReference>
<organism evidence="2 3">
    <name type="scientific">Metapseudomonas otitidis</name>
    <dbReference type="NCBI Taxonomy" id="319939"/>
    <lineage>
        <taxon>Bacteria</taxon>
        <taxon>Pseudomonadati</taxon>
        <taxon>Pseudomonadota</taxon>
        <taxon>Gammaproteobacteria</taxon>
        <taxon>Pseudomonadales</taxon>
        <taxon>Pseudomonadaceae</taxon>
        <taxon>Metapseudomonas</taxon>
    </lineage>
</organism>
<dbReference type="GO" id="GO:0071111">
    <property type="term" value="F:cyclic-guanylate-specific phosphodiesterase activity"/>
    <property type="evidence" value="ECO:0007669"/>
    <property type="project" value="InterPro"/>
</dbReference>
<dbReference type="InterPro" id="IPR050706">
    <property type="entry name" value="Cyclic-di-GMP_PDE-like"/>
</dbReference>
<accession>A0A7X3KX46</accession>
<comment type="caution">
    <text evidence="2">The sequence shown here is derived from an EMBL/GenBank/DDBJ whole genome shotgun (WGS) entry which is preliminary data.</text>
</comment>
<evidence type="ECO:0000259" key="1">
    <source>
        <dbReference type="PROSITE" id="PS50883"/>
    </source>
</evidence>
<dbReference type="PANTHER" id="PTHR33121">
    <property type="entry name" value="CYCLIC DI-GMP PHOSPHODIESTERASE PDEF"/>
    <property type="match status" value="1"/>
</dbReference>
<dbReference type="EMBL" id="WTFN01000506">
    <property type="protein sequence ID" value="MWK60485.1"/>
    <property type="molecule type" value="Genomic_DNA"/>
</dbReference>
<dbReference type="InterPro" id="IPR001633">
    <property type="entry name" value="EAL_dom"/>
</dbReference>
<dbReference type="PROSITE" id="PS50883">
    <property type="entry name" value="EAL"/>
    <property type="match status" value="1"/>
</dbReference>
<gene>
    <name evidence="2" type="ORF">GO594_31420</name>
</gene>